<feature type="binding site" evidence="11">
    <location>
        <position position="190"/>
    </location>
    <ligand>
        <name>Mg(2+)</name>
        <dbReference type="ChEBI" id="CHEBI:18420"/>
    </ligand>
</feature>
<dbReference type="AlphaFoldDB" id="C0FU89"/>
<accession>C0FU89</accession>
<evidence type="ECO:0000259" key="13">
    <source>
        <dbReference type="Pfam" id="PF00288"/>
    </source>
</evidence>
<evidence type="ECO:0000256" key="8">
    <source>
        <dbReference type="ARBA" id="ARBA00022842"/>
    </source>
</evidence>
<evidence type="ECO:0000256" key="4">
    <source>
        <dbReference type="ARBA" id="ARBA00022723"/>
    </source>
</evidence>
<feature type="site" description="Transition state stabilizer" evidence="11">
    <location>
        <position position="87"/>
    </location>
</feature>
<dbReference type="HAMAP" id="MF_00246">
    <property type="entry name" value="Galactokinase"/>
    <property type="match status" value="1"/>
</dbReference>
<feature type="binding site" evidence="11">
    <location>
        <begin position="184"/>
        <end position="190"/>
    </location>
    <ligand>
        <name>ATP</name>
        <dbReference type="ChEBI" id="CHEBI:30616"/>
    </ligand>
</feature>
<dbReference type="InterPro" id="IPR013750">
    <property type="entry name" value="GHMP_kinase_C_dom"/>
</dbReference>
<dbReference type="InterPro" id="IPR014721">
    <property type="entry name" value="Ribsml_uS5_D2-typ_fold_subgr"/>
</dbReference>
<evidence type="ECO:0000256" key="3">
    <source>
        <dbReference type="ARBA" id="ARBA00022679"/>
    </source>
</evidence>
<dbReference type="PROSITE" id="PS00627">
    <property type="entry name" value="GHMP_KINASES_ATP"/>
    <property type="match status" value="1"/>
</dbReference>
<evidence type="ECO:0000256" key="11">
    <source>
        <dbReference type="HAMAP-Rule" id="MF_00246"/>
    </source>
</evidence>
<comment type="caution">
    <text evidence="16">The sequence shown here is derived from an EMBL/GenBank/DDBJ whole genome shotgun (WGS) entry which is preliminary data.</text>
</comment>
<dbReference type="InterPro" id="IPR006204">
    <property type="entry name" value="GHMP_kinase_N_dom"/>
</dbReference>
<dbReference type="SUPFAM" id="SSF55060">
    <property type="entry name" value="GHMP Kinase, C-terminal domain"/>
    <property type="match status" value="1"/>
</dbReference>
<dbReference type="Gene3D" id="3.30.70.890">
    <property type="entry name" value="GHMP kinase, C-terminal domain"/>
    <property type="match status" value="1"/>
</dbReference>
<evidence type="ECO:0000256" key="9">
    <source>
        <dbReference type="ARBA" id="ARBA00023144"/>
    </source>
</evidence>
<keyword evidence="3 11" id="KW-0808">Transferase</keyword>
<feature type="binding site" evidence="11">
    <location>
        <begin position="93"/>
        <end position="96"/>
    </location>
    <ligand>
        <name>substrate</name>
    </ligand>
</feature>
<gene>
    <name evidence="11 16" type="primary">galK</name>
    <name evidence="16" type="ORF">ROSEINA2194_02310</name>
</gene>
<keyword evidence="10 11" id="KW-0119">Carbohydrate metabolism</keyword>
<dbReference type="InterPro" id="IPR036554">
    <property type="entry name" value="GHMP_kinase_C_sf"/>
</dbReference>
<dbReference type="EC" id="2.7.1.6" evidence="11 12"/>
<dbReference type="NCBIfam" id="TIGR00131">
    <property type="entry name" value="gal_kin"/>
    <property type="match status" value="1"/>
</dbReference>
<dbReference type="PRINTS" id="PR00473">
    <property type="entry name" value="GALCTOKINASE"/>
</dbReference>
<comment type="function">
    <text evidence="11">Catalyzes the transfer of the gamma-phosphate of ATP to D-galactose to form alpha-D-galactose-1-phosphate (Gal-1-P).</text>
</comment>
<keyword evidence="8 11" id="KW-0460">Magnesium</keyword>
<keyword evidence="2 11" id="KW-0963">Cytoplasm</keyword>
<dbReference type="GO" id="GO:0004335">
    <property type="term" value="F:galactokinase activity"/>
    <property type="evidence" value="ECO:0007669"/>
    <property type="project" value="UniProtKB-UniRule"/>
</dbReference>
<dbReference type="EMBL" id="ACFY01000091">
    <property type="protein sequence ID" value="EEG93905.1"/>
    <property type="molecule type" value="Genomic_DNA"/>
</dbReference>
<dbReference type="GO" id="GO:0005829">
    <property type="term" value="C:cytosol"/>
    <property type="evidence" value="ECO:0007669"/>
    <property type="project" value="TreeGrafter"/>
</dbReference>
<dbReference type="eggNOG" id="COG0153">
    <property type="taxonomic scope" value="Bacteria"/>
</dbReference>
<dbReference type="Gene3D" id="3.30.230.10">
    <property type="match status" value="1"/>
</dbReference>
<dbReference type="PRINTS" id="PR00959">
    <property type="entry name" value="MEVGALKINASE"/>
</dbReference>
<dbReference type="InterPro" id="IPR022963">
    <property type="entry name" value="Galactokinase_bac"/>
</dbReference>
<dbReference type="InterPro" id="IPR000705">
    <property type="entry name" value="Galactokinase"/>
</dbReference>
<dbReference type="PIRSF" id="PIRSF000530">
    <property type="entry name" value="Galactokinase"/>
    <property type="match status" value="1"/>
</dbReference>
<dbReference type="InterPro" id="IPR006203">
    <property type="entry name" value="GHMP_knse_ATP-bd_CS"/>
</dbReference>
<name>C0FU89_9FIRM</name>
<comment type="subcellular location">
    <subcellularLocation>
        <location evidence="11">Cytoplasm</location>
    </subcellularLocation>
</comment>
<keyword evidence="9 11" id="KW-0299">Galactose metabolism</keyword>
<evidence type="ECO:0000256" key="1">
    <source>
        <dbReference type="ARBA" id="ARBA00006566"/>
    </source>
</evidence>
<dbReference type="SUPFAM" id="SSF54211">
    <property type="entry name" value="Ribosomal protein S5 domain 2-like"/>
    <property type="match status" value="1"/>
</dbReference>
<evidence type="ECO:0000256" key="5">
    <source>
        <dbReference type="ARBA" id="ARBA00022741"/>
    </source>
</evidence>
<evidence type="ECO:0000259" key="15">
    <source>
        <dbReference type="Pfam" id="PF10509"/>
    </source>
</evidence>
<dbReference type="Pfam" id="PF00288">
    <property type="entry name" value="GHMP_kinases_N"/>
    <property type="match status" value="1"/>
</dbReference>
<dbReference type="GO" id="GO:0005524">
    <property type="term" value="F:ATP binding"/>
    <property type="evidence" value="ECO:0007669"/>
    <property type="project" value="UniProtKB-UniRule"/>
</dbReference>
<evidence type="ECO:0000256" key="2">
    <source>
        <dbReference type="ARBA" id="ARBA00022490"/>
    </source>
</evidence>
<dbReference type="FunFam" id="3.30.230.10:FF:000017">
    <property type="entry name" value="Galactokinase"/>
    <property type="match status" value="1"/>
</dbReference>
<dbReference type="InterPro" id="IPR020568">
    <property type="entry name" value="Ribosomal_Su5_D2-typ_SF"/>
</dbReference>
<proteinExistence type="inferred from homology"/>
<evidence type="ECO:0000313" key="17">
    <source>
        <dbReference type="Proteomes" id="UP000003561"/>
    </source>
</evidence>
<feature type="domain" description="GHMP kinase N-terminal" evidence="13">
    <location>
        <begin position="153"/>
        <end position="242"/>
    </location>
</feature>
<feature type="binding site" evidence="11">
    <location>
        <position position="127"/>
    </location>
    <ligand>
        <name>ATP</name>
        <dbReference type="ChEBI" id="CHEBI:30616"/>
    </ligand>
</feature>
<feature type="domain" description="GHMP kinase C-terminal" evidence="14">
    <location>
        <begin position="344"/>
        <end position="426"/>
    </location>
</feature>
<dbReference type="GO" id="GO:0006012">
    <property type="term" value="P:galactose metabolic process"/>
    <property type="evidence" value="ECO:0007669"/>
    <property type="project" value="UniProtKB-UniRule"/>
</dbReference>
<dbReference type="InterPro" id="IPR006206">
    <property type="entry name" value="Mevalonate/galactokinase"/>
</dbReference>
<organism evidence="16 17">
    <name type="scientific">Roseburia inulinivorans DSM 16841</name>
    <dbReference type="NCBI Taxonomy" id="622312"/>
    <lineage>
        <taxon>Bacteria</taxon>
        <taxon>Bacillati</taxon>
        <taxon>Bacillota</taxon>
        <taxon>Clostridia</taxon>
        <taxon>Lachnospirales</taxon>
        <taxon>Lachnospiraceae</taxon>
        <taxon>Roseburia</taxon>
    </lineage>
</organism>
<dbReference type="Pfam" id="PF08544">
    <property type="entry name" value="GHMP_kinases_C"/>
    <property type="match status" value="1"/>
</dbReference>
<dbReference type="GO" id="GO:0000287">
    <property type="term" value="F:magnesium ion binding"/>
    <property type="evidence" value="ECO:0007669"/>
    <property type="project" value="UniProtKB-UniRule"/>
</dbReference>
<comment type="similarity">
    <text evidence="1 11">Belongs to the GHMP kinase family. GalK subfamily.</text>
</comment>
<dbReference type="Pfam" id="PF10509">
    <property type="entry name" value="GalKase_gal_bdg"/>
    <property type="match status" value="1"/>
</dbReference>
<comment type="catalytic activity">
    <reaction evidence="11">
        <text>alpha-D-galactose + ATP = alpha-D-galactose 1-phosphate + ADP + H(+)</text>
        <dbReference type="Rhea" id="RHEA:13553"/>
        <dbReference type="ChEBI" id="CHEBI:15378"/>
        <dbReference type="ChEBI" id="CHEBI:28061"/>
        <dbReference type="ChEBI" id="CHEBI:30616"/>
        <dbReference type="ChEBI" id="CHEBI:58336"/>
        <dbReference type="ChEBI" id="CHEBI:456216"/>
        <dbReference type="EC" id="2.7.1.6"/>
    </reaction>
</comment>
<evidence type="ECO:0000256" key="10">
    <source>
        <dbReference type="ARBA" id="ARBA00023277"/>
    </source>
</evidence>
<sequence>MLHLSFLLLQSAVNWLQCKNEHDNVIVTGNGRCAEAQNKEAKSSPHKGSDFASQNKEDFMIWEDVLAKFKELFGDEGEIGVYFAPGRVNMIGEHTDYNGGHVFPCALTIGTYGVARKRNDKKLRFYSMNFEQLGVIESSVEGLKPEKEADWTNYPKGVMWAFGEKGMKVEQGMDLVLFGNIPNGSGLSSSASVEVLTGYILKDMFGFDVTNQDLALIGQFSENKFNGVNCGIMDQFAIAMGKAGHAIFLDTATLKYEYAPIKLENAKIVISCSNKKRGLGDSKYNERRSECETALAELQKVVKIDSLGDLTEEQFEQYKDAIKDPVRVKRAKHAVYENQRTIKAVEALKNNDVALFGELMNASHVSLRDDYEVTGIELDTLVEEAWKVDGVIGSRMTGAGFGGCTVSIVKDEAVDSFIEKVGAAYKDKIGYAADFYVVEIGDGPVKLA</sequence>
<dbReference type="UniPathway" id="UPA00214"/>
<keyword evidence="6 11" id="KW-0418">Kinase</keyword>
<dbReference type="Proteomes" id="UP000003561">
    <property type="component" value="Unassembled WGS sequence"/>
</dbReference>
<evidence type="ECO:0000313" key="16">
    <source>
        <dbReference type="EMBL" id="EEG93905.1"/>
    </source>
</evidence>
<dbReference type="FunFam" id="3.30.70.890:FF:000001">
    <property type="entry name" value="Galactokinase"/>
    <property type="match status" value="1"/>
</dbReference>
<feature type="active site" description="Proton acceptor" evidence="11">
    <location>
        <position position="234"/>
    </location>
</feature>
<reference evidence="16 17" key="2">
    <citation type="submission" date="2009-03" db="EMBL/GenBank/DDBJ databases">
        <title>Draft genome sequence of Roseburia inulinivorans (DSM 16841).</title>
        <authorList>
            <person name="Sudarsanam P."/>
            <person name="Ley R."/>
            <person name="Guruge J."/>
            <person name="Turnbaugh P.J."/>
            <person name="Mahowald M."/>
            <person name="Liep D."/>
            <person name="Gordon J."/>
        </authorList>
    </citation>
    <scope>NUCLEOTIDE SEQUENCE [LARGE SCALE GENOMIC DNA]</scope>
    <source>
        <strain evidence="16 17">DSM 16841</strain>
    </source>
</reference>
<feature type="domain" description="Galactokinase N-terminal" evidence="15">
    <location>
        <begin position="67"/>
        <end position="117"/>
    </location>
</feature>
<keyword evidence="4 11" id="KW-0479">Metal-binding</keyword>
<dbReference type="PANTHER" id="PTHR10457">
    <property type="entry name" value="MEVALONATE KINASE/GALACTOKINASE"/>
    <property type="match status" value="1"/>
</dbReference>
<protein>
    <recommendedName>
        <fullName evidence="11 12">Galactokinase</fullName>
        <ecNumber evidence="11 12">2.7.1.6</ecNumber>
    </recommendedName>
    <alternativeName>
        <fullName evidence="11">Galactose kinase</fullName>
    </alternativeName>
</protein>
<evidence type="ECO:0000259" key="14">
    <source>
        <dbReference type="Pfam" id="PF08544"/>
    </source>
</evidence>
<dbReference type="PANTHER" id="PTHR10457:SF7">
    <property type="entry name" value="GALACTOKINASE-RELATED"/>
    <property type="match status" value="1"/>
</dbReference>
<dbReference type="InterPro" id="IPR019539">
    <property type="entry name" value="GalKase_N"/>
</dbReference>
<evidence type="ECO:0000256" key="6">
    <source>
        <dbReference type="ARBA" id="ARBA00022777"/>
    </source>
</evidence>
<reference evidence="16 17" key="1">
    <citation type="submission" date="2009-02" db="EMBL/GenBank/DDBJ databases">
        <authorList>
            <person name="Fulton L."/>
            <person name="Clifton S."/>
            <person name="Fulton B."/>
            <person name="Xu J."/>
            <person name="Minx P."/>
            <person name="Pepin K.H."/>
            <person name="Johnson M."/>
            <person name="Bhonagiri V."/>
            <person name="Nash W.E."/>
            <person name="Mardis E.R."/>
            <person name="Wilson R.K."/>
        </authorList>
    </citation>
    <scope>NUCLEOTIDE SEQUENCE [LARGE SCALE GENOMIC DNA]</scope>
    <source>
        <strain evidence="16 17">DSM 16841</strain>
    </source>
</reference>
<feature type="binding site" evidence="11">
    <location>
        <position position="222"/>
    </location>
    <ligand>
        <name>Mg(2+)</name>
        <dbReference type="ChEBI" id="CHEBI:18420"/>
    </ligand>
</feature>
<keyword evidence="5 11" id="KW-0547">Nucleotide-binding</keyword>
<feature type="binding site" evidence="11">
    <location>
        <position position="284"/>
    </location>
    <ligand>
        <name>substrate</name>
    </ligand>
</feature>
<evidence type="ECO:0000256" key="7">
    <source>
        <dbReference type="ARBA" id="ARBA00022840"/>
    </source>
</evidence>
<keyword evidence="7 11" id="KW-0067">ATP-binding</keyword>
<dbReference type="NCBIfam" id="NF003705">
    <property type="entry name" value="PRK05322.1"/>
    <property type="match status" value="1"/>
</dbReference>
<comment type="pathway">
    <text evidence="11">Carbohydrate metabolism; galactose metabolism.</text>
</comment>
<evidence type="ECO:0000256" key="12">
    <source>
        <dbReference type="NCBIfam" id="TIGR00131"/>
    </source>
</evidence>